<reference evidence="2 3" key="1">
    <citation type="submission" date="2017-09" db="EMBL/GenBank/DDBJ databases">
        <authorList>
            <person name="Lee N."/>
            <person name="Cho B.-K."/>
        </authorList>
    </citation>
    <scope>NUCLEOTIDE SEQUENCE [LARGE SCALE GENOMIC DNA]</scope>
    <source>
        <strain evidence="2 3">ATCC 27467</strain>
    </source>
</reference>
<accession>A0A5P2USC6</accession>
<keyword evidence="1" id="KW-0732">Signal</keyword>
<keyword evidence="3" id="KW-1185">Reference proteome</keyword>
<dbReference type="AlphaFoldDB" id="A0A5P2USC6"/>
<dbReference type="Proteomes" id="UP000326831">
    <property type="component" value="Chromosome"/>
</dbReference>
<dbReference type="Pfam" id="PF10901">
    <property type="entry name" value="DUF2690"/>
    <property type="match status" value="1"/>
</dbReference>
<organism evidence="2 3">
    <name type="scientific">Streptomyces subrutilus</name>
    <dbReference type="NCBI Taxonomy" id="36818"/>
    <lineage>
        <taxon>Bacteria</taxon>
        <taxon>Bacillati</taxon>
        <taxon>Actinomycetota</taxon>
        <taxon>Actinomycetes</taxon>
        <taxon>Kitasatosporales</taxon>
        <taxon>Streptomycetaceae</taxon>
        <taxon>Streptomyces</taxon>
    </lineage>
</organism>
<feature type="chain" id="PRO_5024857583" evidence="1">
    <location>
        <begin position="42"/>
        <end position="153"/>
    </location>
</feature>
<evidence type="ECO:0000313" key="2">
    <source>
        <dbReference type="EMBL" id="QEU82246.1"/>
    </source>
</evidence>
<dbReference type="EMBL" id="CP023701">
    <property type="protein sequence ID" value="QEU82246.1"/>
    <property type="molecule type" value="Genomic_DNA"/>
</dbReference>
<name>A0A5P2USC6_9ACTN</name>
<dbReference type="KEGG" id="ssub:CP968_31795"/>
<sequence>MRISSRSHQGDHVRFTKRAVVLTAGVALLAGIGLTGTAAQAAGTATGGAAAAACSTSSAVTKRTGSVDSIRIELRYSTSSRCAWGRIYSADPGDKVWVDRSSNGGGTWTGPMGMTTVQSGSDTYTPAYDDAGYVMRACAWNDTTGTTRCTGWY</sequence>
<gene>
    <name evidence="2" type="ORF">CP968_31795</name>
</gene>
<protein>
    <submittedName>
        <fullName evidence="2">DUF2690 domain-containing protein</fullName>
    </submittedName>
</protein>
<feature type="signal peptide" evidence="1">
    <location>
        <begin position="1"/>
        <end position="41"/>
    </location>
</feature>
<dbReference type="OrthoDB" id="258587at2"/>
<dbReference type="InterPro" id="IPR021224">
    <property type="entry name" value="DUF2690"/>
</dbReference>
<evidence type="ECO:0000256" key="1">
    <source>
        <dbReference type="SAM" id="SignalP"/>
    </source>
</evidence>
<evidence type="ECO:0000313" key="3">
    <source>
        <dbReference type="Proteomes" id="UP000326831"/>
    </source>
</evidence>
<proteinExistence type="predicted"/>